<accession>A0A4Q9Q0G1</accession>
<dbReference type="AlphaFoldDB" id="A0A4Q9Q0G1"/>
<organism evidence="2 3">
    <name type="scientific">Dichomitus squalens</name>
    <dbReference type="NCBI Taxonomy" id="114155"/>
    <lineage>
        <taxon>Eukaryota</taxon>
        <taxon>Fungi</taxon>
        <taxon>Dikarya</taxon>
        <taxon>Basidiomycota</taxon>
        <taxon>Agaricomycotina</taxon>
        <taxon>Agaricomycetes</taxon>
        <taxon>Polyporales</taxon>
        <taxon>Polyporaceae</taxon>
        <taxon>Dichomitus</taxon>
    </lineage>
</organism>
<gene>
    <name evidence="2" type="ORF">BD310DRAFT_1037756</name>
</gene>
<feature type="region of interest" description="Disordered" evidence="1">
    <location>
        <begin position="97"/>
        <end position="131"/>
    </location>
</feature>
<name>A0A4Q9Q0G1_9APHY</name>
<sequence length="495" mass="53387">MSNILERQNDENQFERDTVTGRYIQKQSIPKWLVKAVGANALAQTVLIWGKRGMFGKLCYKTPQNLVDNARKRRQRALLKSQVNRPLLTTSPLIKARAKAHKVKSRPPPPVVSKAKRSAGKKRPNSLPTPEVFTRSSLAARAIVGLQTSGERHHASPTECHAWGATAPPTRGRRPEQKPYSRDSALIYRHEPAYYPHATPQGPFAGHPPFRPIPSAAPREAYTPLPNRPTQAGFAGTDYVGCVFAQAAAGRLVPPPQVAQPNAFVAQAGEPLVNWYGASTVCPCSALSYSTRERYTGVAVSSQLGPSTLALEQVSNPDDELFDLKALEDSMASSSLSDALVDHHAAPVYTGHVRTDDALPGSYTGAVSIGVSGWTGSPEATVYYVNPGAHSTIGVEPTLNAMYAASIVGATVDTFPGIPSIVPLTSQMEIDPTFSGCFDECEPLWLPSSTSNNSFGVHDTVEQWFDGTYLASSPSSHYPQPELAFPFTGAGSWLQ</sequence>
<evidence type="ECO:0000313" key="2">
    <source>
        <dbReference type="EMBL" id="TBU60495.1"/>
    </source>
</evidence>
<feature type="compositionally biased region" description="Basic residues" evidence="1">
    <location>
        <begin position="114"/>
        <end position="124"/>
    </location>
</feature>
<evidence type="ECO:0000256" key="1">
    <source>
        <dbReference type="SAM" id="MobiDB-lite"/>
    </source>
</evidence>
<reference evidence="2 3" key="1">
    <citation type="submission" date="2019-01" db="EMBL/GenBank/DDBJ databases">
        <title>Draft genome sequences of three monokaryotic isolates of the white-rot basidiomycete fungus Dichomitus squalens.</title>
        <authorList>
            <consortium name="DOE Joint Genome Institute"/>
            <person name="Lopez S.C."/>
            <person name="Andreopoulos B."/>
            <person name="Pangilinan J."/>
            <person name="Lipzen A."/>
            <person name="Riley R."/>
            <person name="Ahrendt S."/>
            <person name="Ng V."/>
            <person name="Barry K."/>
            <person name="Daum C."/>
            <person name="Grigoriev I.V."/>
            <person name="Hilden K.S."/>
            <person name="Makela M.R."/>
            <person name="de Vries R.P."/>
        </authorList>
    </citation>
    <scope>NUCLEOTIDE SEQUENCE [LARGE SCALE GENOMIC DNA]</scope>
    <source>
        <strain evidence="2 3">CBS 464.89</strain>
    </source>
</reference>
<protein>
    <submittedName>
        <fullName evidence="2">Uncharacterized protein</fullName>
    </submittedName>
</protein>
<evidence type="ECO:0000313" key="3">
    <source>
        <dbReference type="Proteomes" id="UP000292082"/>
    </source>
</evidence>
<keyword evidence="3" id="KW-1185">Reference proteome</keyword>
<proteinExistence type="predicted"/>
<dbReference type="Proteomes" id="UP000292082">
    <property type="component" value="Unassembled WGS sequence"/>
</dbReference>
<feature type="region of interest" description="Disordered" evidence="1">
    <location>
        <begin position="152"/>
        <end position="179"/>
    </location>
</feature>
<dbReference type="EMBL" id="ML145104">
    <property type="protein sequence ID" value="TBU60495.1"/>
    <property type="molecule type" value="Genomic_DNA"/>
</dbReference>